<dbReference type="PANTHER" id="PTHR30532:SF24">
    <property type="entry name" value="FERRIC ENTEROBACTIN-BINDING PERIPLASMIC PROTEIN FEPB"/>
    <property type="match status" value="1"/>
</dbReference>
<name>O87315_MYCSM</name>
<dbReference type="Pfam" id="PF01497">
    <property type="entry name" value="Peripla_BP_2"/>
    <property type="match status" value="1"/>
</dbReference>
<evidence type="ECO:0000256" key="3">
    <source>
        <dbReference type="ARBA" id="ARBA00022448"/>
    </source>
</evidence>
<evidence type="ECO:0000256" key="6">
    <source>
        <dbReference type="SAM" id="MobiDB-lite"/>
    </source>
</evidence>
<keyword evidence="4" id="KW-0732">Signal</keyword>
<gene>
    <name evidence="8" type="primary">fxtD</name>
</gene>
<evidence type="ECO:0000259" key="7">
    <source>
        <dbReference type="PROSITE" id="PS50983"/>
    </source>
</evidence>
<evidence type="ECO:0000256" key="4">
    <source>
        <dbReference type="ARBA" id="ARBA00022729"/>
    </source>
</evidence>
<dbReference type="AntiFam" id="ANF00095">
    <property type="entry name" value="Shadow ORF (opposite ABC transporters)"/>
</dbReference>
<feature type="domain" description="Fe/B12 periplasmic-binding" evidence="7">
    <location>
        <begin position="217"/>
        <end position="420"/>
    </location>
</feature>
<evidence type="ECO:0000256" key="1">
    <source>
        <dbReference type="ARBA" id="ARBA00004196"/>
    </source>
</evidence>
<dbReference type="AlphaFoldDB" id="O87315"/>
<evidence type="ECO:0000256" key="2">
    <source>
        <dbReference type="ARBA" id="ARBA00008814"/>
    </source>
</evidence>
<comment type="similarity">
    <text evidence="2">Belongs to the bacterial solute-binding protein 8 family.</text>
</comment>
<dbReference type="GO" id="GO:0030288">
    <property type="term" value="C:outer membrane-bounded periplasmic space"/>
    <property type="evidence" value="ECO:0007669"/>
    <property type="project" value="TreeGrafter"/>
</dbReference>
<dbReference type="InterPro" id="IPR051313">
    <property type="entry name" value="Bact_iron-sidero_bind"/>
</dbReference>
<evidence type="ECO:0000313" key="8">
    <source>
        <dbReference type="EMBL" id="AAC82551.1"/>
    </source>
</evidence>
<feature type="region of interest" description="Disordered" evidence="6">
    <location>
        <begin position="1"/>
        <end position="26"/>
    </location>
</feature>
<reference evidence="8" key="2">
    <citation type="journal article" date="1998" name="J. Bacteriol.">
        <title>Analysis of the exochelin locus in Mycobacterium smegmatis: biosynthesis genes have homology with genes of the peptide synthetase family.</title>
        <authorList>
            <person name="Yu S."/>
            <person name="Fiss E."/>
            <person name="Jacobs W.R. Jr"/>
        </authorList>
    </citation>
    <scope>NUCLEOTIDE SEQUENCE</scope>
    <source>
        <strain evidence="8">mc2155</strain>
    </source>
</reference>
<dbReference type="EMBL" id="AF027770">
    <property type="protein sequence ID" value="AAC82551.1"/>
    <property type="molecule type" value="Genomic_DNA"/>
</dbReference>
<protein>
    <submittedName>
        <fullName evidence="8">FxuD</fullName>
    </submittedName>
</protein>
<evidence type="ECO:0000256" key="5">
    <source>
        <dbReference type="SAM" id="Coils"/>
    </source>
</evidence>
<accession>O87315</accession>
<dbReference type="GO" id="GO:1901678">
    <property type="term" value="P:iron coordination entity transport"/>
    <property type="evidence" value="ECO:0007669"/>
    <property type="project" value="UniProtKB-ARBA"/>
</dbReference>
<reference evidence="8" key="1">
    <citation type="journal article" date="1994" name="Mol. Microbiol.">
        <title>Identification of genes involved in the sequestration of iron in mycobacteria: the ferric exochelin biosynthetic and uptake pathways.</title>
        <authorList>
            <person name="Fiss E.H."/>
        </authorList>
    </citation>
    <scope>NUCLEOTIDE SEQUENCE</scope>
    <source>
        <strain evidence="8">mc2155</strain>
    </source>
</reference>
<dbReference type="AntiFam" id="ANF00142">
    <property type="entry name" value="Shadow ORF (opposite yadG)"/>
</dbReference>
<proteinExistence type="inferred from homology"/>
<dbReference type="Gene3D" id="3.40.50.1980">
    <property type="entry name" value="Nitrogenase molybdenum iron protein domain"/>
    <property type="match status" value="2"/>
</dbReference>
<dbReference type="PIR" id="T14166">
    <property type="entry name" value="T14166"/>
</dbReference>
<organism evidence="8">
    <name type="scientific">Mycolicibacterium smegmatis</name>
    <name type="common">Mycobacterium smegmatis</name>
    <dbReference type="NCBI Taxonomy" id="1772"/>
    <lineage>
        <taxon>Bacteria</taxon>
        <taxon>Bacillati</taxon>
        <taxon>Actinomycetota</taxon>
        <taxon>Actinomycetes</taxon>
        <taxon>Mycobacteriales</taxon>
        <taxon>Mycobacteriaceae</taxon>
        <taxon>Mycolicibacterium</taxon>
    </lineage>
</organism>
<comment type="subcellular location">
    <subcellularLocation>
        <location evidence="1">Cell envelope</location>
    </subcellularLocation>
</comment>
<feature type="coiled-coil region" evidence="5">
    <location>
        <begin position="331"/>
        <end position="358"/>
    </location>
</feature>
<dbReference type="PANTHER" id="PTHR30532">
    <property type="entry name" value="IRON III DICITRATE-BINDING PERIPLASMIC PROTEIN"/>
    <property type="match status" value="1"/>
</dbReference>
<keyword evidence="3" id="KW-0813">Transport</keyword>
<keyword evidence="5" id="KW-0175">Coiled coil</keyword>
<dbReference type="PROSITE" id="PS50983">
    <property type="entry name" value="FE_B12_PBP"/>
    <property type="match status" value="1"/>
</dbReference>
<dbReference type="SUPFAM" id="SSF53807">
    <property type="entry name" value="Helical backbone' metal receptor"/>
    <property type="match status" value="1"/>
</dbReference>
<sequence length="420" mass="45945">MRRQHHGDAVAAQRVDQLPHHDPGVRVHPGGRFVEEHEFWTPHHSASEREALLLAAGKAAVGGARRVGEPEGVHEPGRVERVGRIRGDQVEHLACARGRVSAATLQHDADAFAQPGVVGDRVEPEDLRRRCCPGMRRCRTGWGSITATVIHVTRQHRDRPPNRRRHWLRAMAPIFAAAVAIGMVSACGSESEPAAESGATTISHKFGETTVPENPSRVVTVGWTDQDFVLPFGVVPVSAREFSENYHDLPWVQEATGGKGIPTWGSDSIDFEAIAAQKPDLILAIYETIDQQTYDRLSQIAPTVIQSADYADEETPWDVQLLTTGKALGKEAEAKELLDEVQGKIDEARRNNPEFEGKTLVVDFGPADGGHYLLGENDPRRSLFTALGFQTQDVVGDVSEEKLDLLVVTCCSSTAPPRTN</sequence>
<dbReference type="InterPro" id="IPR002491">
    <property type="entry name" value="ABC_transptr_periplasmic_BD"/>
</dbReference>